<dbReference type="AlphaFoldDB" id="A0A7M7PKK2"/>
<dbReference type="PANTHER" id="PTHR19331:SF465">
    <property type="entry name" value="EGG PEPTIDE SPERACT RECEPTOR"/>
    <property type="match status" value="1"/>
</dbReference>
<feature type="domain" description="SRCR" evidence="6">
    <location>
        <begin position="66"/>
        <end position="143"/>
    </location>
</feature>
<evidence type="ECO:0000256" key="2">
    <source>
        <dbReference type="ARBA" id="ARBA00022737"/>
    </source>
</evidence>
<keyword evidence="4" id="KW-0325">Glycoprotein</keyword>
<dbReference type="InterPro" id="IPR036772">
    <property type="entry name" value="SRCR-like_dom_sf"/>
</dbReference>
<evidence type="ECO:0000256" key="4">
    <source>
        <dbReference type="ARBA" id="ARBA00023180"/>
    </source>
</evidence>
<evidence type="ECO:0000313" key="7">
    <source>
        <dbReference type="EnsemblMetazoa" id="XP_030851621"/>
    </source>
</evidence>
<keyword evidence="3 5" id="KW-1015">Disulfide bond</keyword>
<protein>
    <recommendedName>
        <fullName evidence="6">SRCR domain-containing protein</fullName>
    </recommendedName>
</protein>
<evidence type="ECO:0000313" key="8">
    <source>
        <dbReference type="Proteomes" id="UP000007110"/>
    </source>
</evidence>
<dbReference type="FunFam" id="3.10.250.10:FF:000006">
    <property type="entry name" value="neurotrypsin isoform X2"/>
    <property type="match status" value="1"/>
</dbReference>
<dbReference type="RefSeq" id="XP_030851621.1">
    <property type="nucleotide sequence ID" value="XM_030995761.1"/>
</dbReference>
<reference evidence="7" key="2">
    <citation type="submission" date="2021-01" db="UniProtKB">
        <authorList>
            <consortium name="EnsemblMetazoa"/>
        </authorList>
    </citation>
    <scope>IDENTIFICATION</scope>
</reference>
<dbReference type="FunFam" id="3.10.250.10:FF:000001">
    <property type="entry name" value="Lysyl oxidase 4 isoform X1"/>
    <property type="match status" value="1"/>
</dbReference>
<feature type="domain" description="SRCR" evidence="6">
    <location>
        <begin position="1"/>
        <end position="56"/>
    </location>
</feature>
<dbReference type="GeneID" id="115928504"/>
<dbReference type="KEGG" id="spu:115928504"/>
<dbReference type="InParanoid" id="A0A7M7PKK2"/>
<dbReference type="PRINTS" id="PR00258">
    <property type="entry name" value="SPERACTRCPTR"/>
</dbReference>
<evidence type="ECO:0000256" key="3">
    <source>
        <dbReference type="ARBA" id="ARBA00023157"/>
    </source>
</evidence>
<evidence type="ECO:0000256" key="5">
    <source>
        <dbReference type="PROSITE-ProRule" id="PRU00196"/>
    </source>
</evidence>
<feature type="disulfide bond" evidence="5">
    <location>
        <begin position="216"/>
        <end position="226"/>
    </location>
</feature>
<sequence>MGFVSALDAPRSARFGQGSGGILFVSCSGTEDSLDDCFSVVDSFCGHHRDAGAVCYIGIHPSPFRVRLSGGSNEAEGRVEVLHGGSLGTICDGDWDLRDARVVCRILGFDEALDAPRSARFGQGSGRILLEDVNCEGTEDNLAPFQVRLVGGSNDAEGRVELMHDGSWGTICPYNWDLRDARVVCRMLGFDGASDAPGLARIGEGSGDVLLDDVGCDGTEDNLADCAHSGIQVQDCGFGAGQDAGTICYSEKLSKLQVPNNSVLNGGVVVTSAPNTDPAHCLNYFVVNLMLRLCSLESVS</sequence>
<dbReference type="SUPFAM" id="SSF56487">
    <property type="entry name" value="SRCR-like"/>
    <property type="match status" value="3"/>
</dbReference>
<dbReference type="Pfam" id="PF00530">
    <property type="entry name" value="SRCR"/>
    <property type="match status" value="2"/>
</dbReference>
<dbReference type="EnsemblMetazoa" id="XM_030995761">
    <property type="protein sequence ID" value="XP_030851621"/>
    <property type="gene ID" value="LOC115928504"/>
</dbReference>
<proteinExistence type="predicted"/>
<dbReference type="PROSITE" id="PS50287">
    <property type="entry name" value="SRCR_2"/>
    <property type="match status" value="3"/>
</dbReference>
<dbReference type="OrthoDB" id="536948at2759"/>
<dbReference type="PROSITE" id="PS00420">
    <property type="entry name" value="SRCR_1"/>
    <property type="match status" value="1"/>
</dbReference>
<evidence type="ECO:0000259" key="6">
    <source>
        <dbReference type="PROSITE" id="PS50287"/>
    </source>
</evidence>
<reference evidence="8" key="1">
    <citation type="submission" date="2015-02" db="EMBL/GenBank/DDBJ databases">
        <title>Genome sequencing for Strongylocentrotus purpuratus.</title>
        <authorList>
            <person name="Murali S."/>
            <person name="Liu Y."/>
            <person name="Vee V."/>
            <person name="English A."/>
            <person name="Wang M."/>
            <person name="Skinner E."/>
            <person name="Han Y."/>
            <person name="Muzny D.M."/>
            <person name="Worley K.C."/>
            <person name="Gibbs R.A."/>
        </authorList>
    </citation>
    <scope>NUCLEOTIDE SEQUENCE</scope>
</reference>
<feature type="disulfide bond" evidence="5">
    <location>
        <begin position="172"/>
        <end position="236"/>
    </location>
</feature>
<dbReference type="Proteomes" id="UP000007110">
    <property type="component" value="Unassembled WGS sequence"/>
</dbReference>
<name>A0A7M7PKK2_STRPU</name>
<dbReference type="GO" id="GO:0016020">
    <property type="term" value="C:membrane"/>
    <property type="evidence" value="ECO:0007669"/>
    <property type="project" value="InterPro"/>
</dbReference>
<keyword evidence="2" id="KW-0677">Repeat</keyword>
<dbReference type="PANTHER" id="PTHR19331">
    <property type="entry name" value="SCAVENGER RECEPTOR DOMAIN-CONTAINING"/>
    <property type="match status" value="1"/>
</dbReference>
<dbReference type="SMART" id="SM00202">
    <property type="entry name" value="SR"/>
    <property type="match status" value="2"/>
</dbReference>
<organism evidence="7 8">
    <name type="scientific">Strongylocentrotus purpuratus</name>
    <name type="common">Purple sea urchin</name>
    <dbReference type="NCBI Taxonomy" id="7668"/>
    <lineage>
        <taxon>Eukaryota</taxon>
        <taxon>Metazoa</taxon>
        <taxon>Echinodermata</taxon>
        <taxon>Eleutherozoa</taxon>
        <taxon>Echinozoa</taxon>
        <taxon>Echinoidea</taxon>
        <taxon>Euechinoidea</taxon>
        <taxon>Echinacea</taxon>
        <taxon>Camarodonta</taxon>
        <taxon>Echinidea</taxon>
        <taxon>Strongylocentrotidae</taxon>
        <taxon>Strongylocentrotus</taxon>
    </lineage>
</organism>
<keyword evidence="1" id="KW-0732">Signal</keyword>
<feature type="disulfide bond" evidence="5">
    <location>
        <begin position="27"/>
        <end position="37"/>
    </location>
</feature>
<dbReference type="Gene3D" id="3.10.250.10">
    <property type="entry name" value="SRCR-like domain"/>
    <property type="match status" value="3"/>
</dbReference>
<evidence type="ECO:0000256" key="1">
    <source>
        <dbReference type="ARBA" id="ARBA00022729"/>
    </source>
</evidence>
<comment type="caution">
    <text evidence="5">Lacks conserved residue(s) required for the propagation of feature annotation.</text>
</comment>
<keyword evidence="8" id="KW-1185">Reference proteome</keyword>
<accession>A0A7M7PKK2</accession>
<dbReference type="InterPro" id="IPR001190">
    <property type="entry name" value="SRCR"/>
</dbReference>
<feature type="domain" description="SRCR" evidence="6">
    <location>
        <begin position="147"/>
        <end position="249"/>
    </location>
</feature>